<dbReference type="InterPro" id="IPR004401">
    <property type="entry name" value="YbaB/EbfC"/>
</dbReference>
<dbReference type="GO" id="GO:0043590">
    <property type="term" value="C:bacterial nucleoid"/>
    <property type="evidence" value="ECO:0007669"/>
    <property type="project" value="UniProtKB-UniRule"/>
</dbReference>
<dbReference type="AlphaFoldDB" id="A0A369P241"/>
<dbReference type="RefSeq" id="WP_022739071.1">
    <property type="nucleotide sequence ID" value="NZ_AP024470.1"/>
</dbReference>
<comment type="subunit">
    <text evidence="2">Homodimer.</text>
</comment>
<dbReference type="HAMAP" id="MF_00274">
    <property type="entry name" value="DNA_YbaB_EbfC"/>
    <property type="match status" value="1"/>
</dbReference>
<dbReference type="GO" id="GO:0003677">
    <property type="term" value="F:DNA binding"/>
    <property type="evidence" value="ECO:0007669"/>
    <property type="project" value="UniProtKB-UniRule"/>
</dbReference>
<evidence type="ECO:0000313" key="4">
    <source>
        <dbReference type="Proteomes" id="UP000253805"/>
    </source>
</evidence>
<comment type="function">
    <text evidence="2">Binds to DNA and alters its conformation. May be involved in regulation of gene expression, nucleoid organization and DNA protection.</text>
</comment>
<gene>
    <name evidence="3" type="ORF">C1850_05800</name>
</gene>
<dbReference type="InterPro" id="IPR036894">
    <property type="entry name" value="YbaB-like_sf"/>
</dbReference>
<proteinExistence type="inferred from homology"/>
<evidence type="ECO:0000256" key="2">
    <source>
        <dbReference type="HAMAP-Rule" id="MF_00274"/>
    </source>
</evidence>
<dbReference type="SUPFAM" id="SSF82607">
    <property type="entry name" value="YbaB-like"/>
    <property type="match status" value="1"/>
</dbReference>
<evidence type="ECO:0000313" key="3">
    <source>
        <dbReference type="EMBL" id="RDC44742.1"/>
    </source>
</evidence>
<reference evidence="3 4" key="1">
    <citation type="journal article" date="2018" name="Elife">
        <title>Discovery and characterization of a prevalent human gut bacterial enzyme sufficient for the inactivation of a family of plant toxins.</title>
        <authorList>
            <person name="Koppel N."/>
            <person name="Bisanz J.E."/>
            <person name="Pandelia M.E."/>
            <person name="Turnbaugh P.J."/>
            <person name="Balskus E.P."/>
        </authorList>
    </citation>
    <scope>NUCLEOTIDE SEQUENCE [LARGE SCALE GENOMIC DNA]</scope>
    <source>
        <strain evidence="3 4">OB21 GAM 11</strain>
    </source>
</reference>
<accession>A0A369P241</accession>
<dbReference type="PANTHER" id="PTHR33449">
    <property type="entry name" value="NUCLEOID-ASSOCIATED PROTEIN YBAB"/>
    <property type="match status" value="1"/>
</dbReference>
<dbReference type="PANTHER" id="PTHR33449:SF1">
    <property type="entry name" value="NUCLEOID-ASSOCIATED PROTEIN YBAB"/>
    <property type="match status" value="1"/>
</dbReference>
<comment type="caution">
    <text evidence="3">The sequence shown here is derived from an EMBL/GenBank/DDBJ whole genome shotgun (WGS) entry which is preliminary data.</text>
</comment>
<dbReference type="Proteomes" id="UP000253805">
    <property type="component" value="Unassembled WGS sequence"/>
</dbReference>
<keyword evidence="2" id="KW-0963">Cytoplasm</keyword>
<dbReference type="Gene3D" id="3.30.1310.10">
    <property type="entry name" value="Nucleoid-associated protein YbaB-like domain"/>
    <property type="match status" value="1"/>
</dbReference>
<protein>
    <recommendedName>
        <fullName evidence="2">Nucleoid-associated protein C1850_05800</fullName>
    </recommendedName>
</protein>
<keyword evidence="1 2" id="KW-0238">DNA-binding</keyword>
<dbReference type="PIRSF" id="PIRSF004555">
    <property type="entry name" value="UCP004555"/>
    <property type="match status" value="1"/>
</dbReference>
<evidence type="ECO:0000256" key="1">
    <source>
        <dbReference type="ARBA" id="ARBA00023125"/>
    </source>
</evidence>
<comment type="similarity">
    <text evidence="2">Belongs to the YbaB/EbfC family.</text>
</comment>
<sequence length="102" mass="10664">MDMKKMMKQAQKMQRDAAAAQQEIAAMTFEASAGGGMVKATATGEMAITDITIDPAAVDPEDVEMLQDMVVAAVNEALRAASEAANARMNAVMGGMKIPGLM</sequence>
<dbReference type="GeneID" id="62676978"/>
<dbReference type="Pfam" id="PF02575">
    <property type="entry name" value="YbaB_DNA_bd"/>
    <property type="match status" value="1"/>
</dbReference>
<dbReference type="GO" id="GO:0005829">
    <property type="term" value="C:cytosol"/>
    <property type="evidence" value="ECO:0007669"/>
    <property type="project" value="TreeGrafter"/>
</dbReference>
<dbReference type="EMBL" id="PPUT01000012">
    <property type="protein sequence ID" value="RDC44742.1"/>
    <property type="molecule type" value="Genomic_DNA"/>
</dbReference>
<dbReference type="NCBIfam" id="TIGR00103">
    <property type="entry name" value="DNA_YbaB_EbfC"/>
    <property type="match status" value="1"/>
</dbReference>
<comment type="subcellular location">
    <subcellularLocation>
        <location evidence="2">Cytoplasm</location>
        <location evidence="2">Nucleoid</location>
    </subcellularLocation>
</comment>
<organism evidence="3 4">
    <name type="scientific">Adlercreutzia equolifaciens subsp. celatus</name>
    <dbReference type="NCBI Taxonomy" id="394340"/>
    <lineage>
        <taxon>Bacteria</taxon>
        <taxon>Bacillati</taxon>
        <taxon>Actinomycetota</taxon>
        <taxon>Coriobacteriia</taxon>
        <taxon>Eggerthellales</taxon>
        <taxon>Eggerthellaceae</taxon>
        <taxon>Adlercreutzia</taxon>
    </lineage>
</organism>
<name>A0A369P241_9ACTN</name>